<organism evidence="1 2">
    <name type="scientific">Gossypium barbadense</name>
    <name type="common">Sea Island cotton</name>
    <name type="synonym">Hibiscus barbadensis</name>
    <dbReference type="NCBI Taxonomy" id="3634"/>
    <lineage>
        <taxon>Eukaryota</taxon>
        <taxon>Viridiplantae</taxon>
        <taxon>Streptophyta</taxon>
        <taxon>Embryophyta</taxon>
        <taxon>Tracheophyta</taxon>
        <taxon>Spermatophyta</taxon>
        <taxon>Magnoliopsida</taxon>
        <taxon>eudicotyledons</taxon>
        <taxon>Gunneridae</taxon>
        <taxon>Pentapetalae</taxon>
        <taxon>rosids</taxon>
        <taxon>malvids</taxon>
        <taxon>Malvales</taxon>
        <taxon>Malvaceae</taxon>
        <taxon>Malvoideae</taxon>
        <taxon>Gossypium</taxon>
    </lineage>
</organism>
<evidence type="ECO:0000313" key="2">
    <source>
        <dbReference type="Proteomes" id="UP000239757"/>
    </source>
</evidence>
<protein>
    <submittedName>
        <fullName evidence="1">Uncharacterized protein</fullName>
    </submittedName>
</protein>
<gene>
    <name evidence="1" type="ORF">GOBAR_AA20905</name>
</gene>
<dbReference type="AlphaFoldDB" id="A0A2P5X8V8"/>
<evidence type="ECO:0000313" key="1">
    <source>
        <dbReference type="EMBL" id="PPR99760.1"/>
    </source>
</evidence>
<accession>A0A2P5X8V8</accession>
<dbReference type="Proteomes" id="UP000239757">
    <property type="component" value="Unassembled WGS sequence"/>
</dbReference>
<sequence length="76" mass="8551">MVTDFGHLGKKFMDRAATEELECKNVGDVYAMTEISKTATRLTISLLFLPFDREDGRYVVLPAIGEVVEERDVPSK</sequence>
<proteinExistence type="predicted"/>
<reference evidence="1 2" key="1">
    <citation type="submission" date="2015-01" db="EMBL/GenBank/DDBJ databases">
        <title>Genome of allotetraploid Gossypium barbadense reveals genomic plasticity and fiber elongation in cotton evolution.</title>
        <authorList>
            <person name="Chen X."/>
            <person name="Liu X."/>
            <person name="Zhao B."/>
            <person name="Zheng H."/>
            <person name="Hu Y."/>
            <person name="Lu G."/>
            <person name="Yang C."/>
            <person name="Chen J."/>
            <person name="Shan C."/>
            <person name="Zhang L."/>
            <person name="Zhou Y."/>
            <person name="Wang L."/>
            <person name="Guo W."/>
            <person name="Bai Y."/>
            <person name="Ruan J."/>
            <person name="Shangguan X."/>
            <person name="Mao Y."/>
            <person name="Jiang J."/>
            <person name="Zhu Y."/>
            <person name="Lei J."/>
            <person name="Kang H."/>
            <person name="Chen S."/>
            <person name="He X."/>
            <person name="Wang R."/>
            <person name="Wang Y."/>
            <person name="Chen J."/>
            <person name="Wang L."/>
            <person name="Yu S."/>
            <person name="Wang B."/>
            <person name="Wei J."/>
            <person name="Song S."/>
            <person name="Lu X."/>
            <person name="Gao Z."/>
            <person name="Gu W."/>
            <person name="Deng X."/>
            <person name="Ma D."/>
            <person name="Wang S."/>
            <person name="Liang W."/>
            <person name="Fang L."/>
            <person name="Cai C."/>
            <person name="Zhu X."/>
            <person name="Zhou B."/>
            <person name="Zhang Y."/>
            <person name="Chen Z."/>
            <person name="Xu S."/>
            <person name="Zhu R."/>
            <person name="Wang S."/>
            <person name="Zhang T."/>
            <person name="Zhao G."/>
        </authorList>
    </citation>
    <scope>NUCLEOTIDE SEQUENCE [LARGE SCALE GENOMIC DNA]</scope>
    <source>
        <strain evidence="2">cv. Xinhai21</strain>
        <tissue evidence="1">Leaf</tissue>
    </source>
</reference>
<name>A0A2P5X8V8_GOSBA</name>
<dbReference type="EMBL" id="KZ665435">
    <property type="protein sequence ID" value="PPR99760.1"/>
    <property type="molecule type" value="Genomic_DNA"/>
</dbReference>